<comment type="caution">
    <text evidence="3">The sequence shown here is derived from an EMBL/GenBank/DDBJ whole genome shotgun (WGS) entry which is preliminary data.</text>
</comment>
<gene>
    <name evidence="3" type="ORF">HLB44_17355</name>
</gene>
<sequence length="196" mass="21748">MATIDFFFELASPYSYLASHQIDRIAAEAGHVVAWRPIDLEAVWQAHGVLEAYAAVRRVKRAHIFHDAQRCAQELGLTLARPVTRVAGTALAKLAFHGLNSDDGERAKRFIRAVWHRHFAEGQPIDEPQDLAAAHGALDADAIVRAAQSPSAREAQDVSTAEALRSGCFGVPWLVFDGEAYFGHDRLPHLERHLRR</sequence>
<organism evidence="3 4">
    <name type="scientific">Pseudaquabacterium terrae</name>
    <dbReference type="NCBI Taxonomy" id="2732868"/>
    <lineage>
        <taxon>Bacteria</taxon>
        <taxon>Pseudomonadati</taxon>
        <taxon>Pseudomonadota</taxon>
        <taxon>Betaproteobacteria</taxon>
        <taxon>Burkholderiales</taxon>
        <taxon>Sphaerotilaceae</taxon>
        <taxon>Pseudaquabacterium</taxon>
    </lineage>
</organism>
<name>A0ABX2EJD7_9BURK</name>
<comment type="catalytic activity">
    <reaction evidence="1">
        <text>2-hydroxychromene-2-carboxylate = (3E)-4-(2-hydroxyphenyl)-2-oxobut-3-enoate</text>
        <dbReference type="Rhea" id="RHEA:27401"/>
        <dbReference type="ChEBI" id="CHEBI:59350"/>
        <dbReference type="ChEBI" id="CHEBI:59353"/>
        <dbReference type="EC" id="5.99.1.4"/>
    </reaction>
</comment>
<comment type="similarity">
    <text evidence="1">Belongs to the GST superfamily. NadH family.</text>
</comment>
<dbReference type="PANTHER" id="PTHR42943">
    <property type="entry name" value="GLUTATHIONE S-TRANSFERASE KAPPA"/>
    <property type="match status" value="1"/>
</dbReference>
<dbReference type="EMBL" id="JABRWJ010000005">
    <property type="protein sequence ID" value="NRF68762.1"/>
    <property type="molecule type" value="Genomic_DNA"/>
</dbReference>
<dbReference type="RefSeq" id="WP_173124794.1">
    <property type="nucleotide sequence ID" value="NZ_JABRWJ010000005.1"/>
</dbReference>
<evidence type="ECO:0000259" key="2">
    <source>
        <dbReference type="Pfam" id="PF01323"/>
    </source>
</evidence>
<dbReference type="Pfam" id="PF01323">
    <property type="entry name" value="DSBA"/>
    <property type="match status" value="1"/>
</dbReference>
<dbReference type="Gene3D" id="3.40.30.10">
    <property type="entry name" value="Glutaredoxin"/>
    <property type="match status" value="1"/>
</dbReference>
<dbReference type="InterPro" id="IPR014440">
    <property type="entry name" value="HCCAis_GSTk"/>
</dbReference>
<dbReference type="PANTHER" id="PTHR42943:SF2">
    <property type="entry name" value="GLUTATHIONE S-TRANSFERASE KAPPA 1"/>
    <property type="match status" value="1"/>
</dbReference>
<proteinExistence type="inferred from homology"/>
<dbReference type="SUPFAM" id="SSF52833">
    <property type="entry name" value="Thioredoxin-like"/>
    <property type="match status" value="1"/>
</dbReference>
<dbReference type="InterPro" id="IPR001853">
    <property type="entry name" value="DSBA-like_thioredoxin_dom"/>
</dbReference>
<keyword evidence="1" id="KW-0413">Isomerase</keyword>
<dbReference type="InterPro" id="IPR051924">
    <property type="entry name" value="GST_Kappa/NadH"/>
</dbReference>
<dbReference type="InterPro" id="IPR036249">
    <property type="entry name" value="Thioredoxin-like_sf"/>
</dbReference>
<dbReference type="EC" id="5.99.1.4" evidence="1"/>
<reference evidence="3 4" key="1">
    <citation type="submission" date="2020-05" db="EMBL/GenBank/DDBJ databases">
        <title>Aquincola sp. isolate from soil.</title>
        <authorList>
            <person name="Han J."/>
            <person name="Kim D.-U."/>
        </authorList>
    </citation>
    <scope>NUCLEOTIDE SEQUENCE [LARGE SCALE GENOMIC DNA]</scope>
    <source>
        <strain evidence="3 4">S2</strain>
    </source>
</reference>
<keyword evidence="4" id="KW-1185">Reference proteome</keyword>
<dbReference type="Proteomes" id="UP000737171">
    <property type="component" value="Unassembled WGS sequence"/>
</dbReference>
<evidence type="ECO:0000313" key="3">
    <source>
        <dbReference type="EMBL" id="NRF68762.1"/>
    </source>
</evidence>
<accession>A0ABX2EJD7</accession>
<evidence type="ECO:0000313" key="4">
    <source>
        <dbReference type="Proteomes" id="UP000737171"/>
    </source>
</evidence>
<evidence type="ECO:0000256" key="1">
    <source>
        <dbReference type="PIRNR" id="PIRNR006386"/>
    </source>
</evidence>
<dbReference type="PIRSF" id="PIRSF006386">
    <property type="entry name" value="HCCAis_GSTk"/>
    <property type="match status" value="1"/>
</dbReference>
<protein>
    <recommendedName>
        <fullName evidence="1">2-hydroxychromene-2-carboxylate isomerase</fullName>
        <ecNumber evidence="1">5.99.1.4</ecNumber>
    </recommendedName>
</protein>
<feature type="domain" description="DSBA-like thioredoxin" evidence="2">
    <location>
        <begin position="3"/>
        <end position="194"/>
    </location>
</feature>